<dbReference type="KEGG" id="mgm:Mmc1_1401"/>
<dbReference type="STRING" id="156889.Mmc1_1401"/>
<dbReference type="HOGENOM" id="CLU_054549_0_0_5"/>
<sequence length="242" mass="26391">MLDHPLLNLLLPNHCPLCGVDVGDKYSLCQGCWLSLPTLSSQLCGRCGEEVTMSLANGCGHCQGVGVMQDRTLCAFPYEPPISLLLLGAKFADKSRWGAMAAHWGWARLGRELQGLQVDGVVPVPLHEERLRKRGFNQAALLAKPLAKALRRPLLTDLLFRPVATLPQTRLDRKAREANMRGVFRAQWGERAVAEHLLLVDDTMTTGATVREAAAALKKSGVGQVTVMVLAKAMRDTARYGG</sequence>
<dbReference type="OrthoDB" id="9779910at2"/>
<proteinExistence type="inferred from homology"/>
<keyword evidence="3" id="KW-0808">Transferase</keyword>
<dbReference type="Proteomes" id="UP000002586">
    <property type="component" value="Chromosome"/>
</dbReference>
<dbReference type="PANTHER" id="PTHR47505">
    <property type="entry name" value="DNA UTILIZATION PROTEIN YHGH"/>
    <property type="match status" value="1"/>
</dbReference>
<dbReference type="InterPro" id="IPR044005">
    <property type="entry name" value="DZR_2"/>
</dbReference>
<dbReference type="GO" id="GO:0016757">
    <property type="term" value="F:glycosyltransferase activity"/>
    <property type="evidence" value="ECO:0007669"/>
    <property type="project" value="UniProtKB-KW"/>
</dbReference>
<dbReference type="CDD" id="cd06223">
    <property type="entry name" value="PRTases_typeI"/>
    <property type="match status" value="1"/>
</dbReference>
<dbReference type="AlphaFoldDB" id="A0L7G9"/>
<reference evidence="3 4" key="2">
    <citation type="journal article" date="2012" name="Int. J. Syst. Evol. Microbiol.">
        <title>Magnetococcus marinus gen. nov., sp. nov., a marine, magnetotactic bacterium that represents a novel lineage (Magnetococcaceae fam. nov.; Magnetococcales ord. nov.) at the base of the Alphaproteobacteria.</title>
        <authorList>
            <person name="Bazylinski D.A."/>
            <person name="Williams T.J."/>
            <person name="Lefevre C.T."/>
            <person name="Berg R.J."/>
            <person name="Zhang C.L."/>
            <person name="Bowser S.S."/>
            <person name="Dean A.J."/>
            <person name="Beveridge T.J."/>
        </authorList>
    </citation>
    <scope>NUCLEOTIDE SEQUENCE [LARGE SCALE GENOMIC DNA]</scope>
    <source>
        <strain evidence="4">ATCC BAA-1437 / JCM 17883 / MC-1</strain>
    </source>
</reference>
<name>A0L7G9_MAGMM</name>
<evidence type="ECO:0000313" key="4">
    <source>
        <dbReference type="Proteomes" id="UP000002586"/>
    </source>
</evidence>
<evidence type="ECO:0000256" key="1">
    <source>
        <dbReference type="ARBA" id="ARBA00008007"/>
    </source>
</evidence>
<dbReference type="eggNOG" id="COG1040">
    <property type="taxonomic scope" value="Bacteria"/>
</dbReference>
<keyword evidence="3" id="KW-0328">Glycosyltransferase</keyword>
<comment type="similarity">
    <text evidence="1">Belongs to the ComF/GntX family.</text>
</comment>
<accession>A0L7G9</accession>
<dbReference type="EMBL" id="CP000471">
    <property type="protein sequence ID" value="ABK43912.1"/>
    <property type="molecule type" value="Genomic_DNA"/>
</dbReference>
<dbReference type="PANTHER" id="PTHR47505:SF1">
    <property type="entry name" value="DNA UTILIZATION PROTEIN YHGH"/>
    <property type="match status" value="1"/>
</dbReference>
<reference evidence="4" key="1">
    <citation type="journal article" date="2009" name="Appl. Environ. Microbiol.">
        <title>Complete genome sequence of the chemolithoautotrophic marine magnetotactic coccus strain MC-1.</title>
        <authorList>
            <person name="Schubbe S."/>
            <person name="Williams T.J."/>
            <person name="Xie G."/>
            <person name="Kiss H.E."/>
            <person name="Brettin T.S."/>
            <person name="Martinez D."/>
            <person name="Ross C.A."/>
            <person name="Schuler D."/>
            <person name="Cox B.L."/>
            <person name="Nealson K.H."/>
            <person name="Bazylinski D.A."/>
        </authorList>
    </citation>
    <scope>NUCLEOTIDE SEQUENCE [LARGE SCALE GENOMIC DNA]</scope>
    <source>
        <strain evidence="4">ATCC BAA-1437 / JCM 17883 / MC-1</strain>
    </source>
</reference>
<dbReference type="InterPro" id="IPR051910">
    <property type="entry name" value="ComF/GntX_DNA_util-trans"/>
</dbReference>
<organism evidence="3 4">
    <name type="scientific">Magnetococcus marinus (strain ATCC BAA-1437 / JCM 17883 / MC-1)</name>
    <dbReference type="NCBI Taxonomy" id="156889"/>
    <lineage>
        <taxon>Bacteria</taxon>
        <taxon>Pseudomonadati</taxon>
        <taxon>Pseudomonadota</taxon>
        <taxon>Magnetococcia</taxon>
        <taxon>Magnetococcales</taxon>
        <taxon>Magnetococcaceae</taxon>
        <taxon>Magnetococcus</taxon>
    </lineage>
</organism>
<keyword evidence="4" id="KW-1185">Reference proteome</keyword>
<dbReference type="Gene3D" id="3.40.50.2020">
    <property type="match status" value="1"/>
</dbReference>
<evidence type="ECO:0000259" key="2">
    <source>
        <dbReference type="Pfam" id="PF18912"/>
    </source>
</evidence>
<dbReference type="SUPFAM" id="SSF53271">
    <property type="entry name" value="PRTase-like"/>
    <property type="match status" value="1"/>
</dbReference>
<evidence type="ECO:0000313" key="3">
    <source>
        <dbReference type="EMBL" id="ABK43912.1"/>
    </source>
</evidence>
<dbReference type="Pfam" id="PF18912">
    <property type="entry name" value="DZR_2"/>
    <property type="match status" value="1"/>
</dbReference>
<gene>
    <name evidence="3" type="ordered locus">Mmc1_1401</name>
</gene>
<dbReference type="InterPro" id="IPR029057">
    <property type="entry name" value="PRTase-like"/>
</dbReference>
<feature type="domain" description="Double zinc ribbon" evidence="2">
    <location>
        <begin position="6"/>
        <end position="63"/>
    </location>
</feature>
<dbReference type="RefSeq" id="WP_011713065.1">
    <property type="nucleotide sequence ID" value="NC_008576.1"/>
</dbReference>
<protein>
    <submittedName>
        <fullName evidence="3">Phosphoribosyltransferase</fullName>
    </submittedName>
</protein>
<dbReference type="InterPro" id="IPR000836">
    <property type="entry name" value="PRTase_dom"/>
</dbReference>